<evidence type="ECO:0000259" key="1">
    <source>
        <dbReference type="PROSITE" id="PS51199"/>
    </source>
</evidence>
<organism evidence="2 3">
    <name type="scientific">Loigolactobacillus zhaoyuanensis</name>
    <dbReference type="NCBI Taxonomy" id="2486017"/>
    <lineage>
        <taxon>Bacteria</taxon>
        <taxon>Bacillati</taxon>
        <taxon>Bacillota</taxon>
        <taxon>Bacilli</taxon>
        <taxon>Lactobacillales</taxon>
        <taxon>Lactobacillaceae</taxon>
        <taxon>Loigolactobacillus</taxon>
    </lineage>
</organism>
<comment type="caution">
    <text evidence="2">The sequence shown here is derived from an EMBL/GenBank/DDBJ whole genome shotgun (WGS) entry which is preliminary data.</text>
</comment>
<dbReference type="Proteomes" id="UP001625389">
    <property type="component" value="Unassembled WGS sequence"/>
</dbReference>
<keyword evidence="3" id="KW-1185">Reference proteome</keyword>
<sequence>MPLDTNVVHYLLHHPETLKTVTIDANWFKVKSCHEFIQFLLAQPGPYRNWIELQRRFQAAYPLAFEADEWQSLEQPVANEAIFQDSLRTLQFWSVQNDVQEAAQAYSKTPNDENLTTLQQLSNRLAELNQPKLPTRSIQEHGADLMQALETRQPSGIKTFINVDEVLNGGLRGGVLWTVGARPGIGKSAFAVNLIQRALHYQPELTVDLFSLEMTATDNYQRTVALQTGVAVGKFTDPAFNLNDAEKQQVRSAIGQLDQQHLQLHDKLLVLPQIIKVIRDHAQHATSGNYVAVIDYLQIVSLDRIAARHDRRQEIEAITRELKLLTNELNIPIILFSQLNRELEKRIDRTPQLADLRESGSIEQDSNIVSFLYPVSADEERKSVRHVNLIFRKNRSGRLTELAFTFEPSQMRFTPQLMAQTEVAVGDGHLQMQHDVIPVDAHNH</sequence>
<proteinExistence type="predicted"/>
<dbReference type="Pfam" id="PF03796">
    <property type="entry name" value="DnaB_C"/>
    <property type="match status" value="1"/>
</dbReference>
<dbReference type="Gene3D" id="3.40.50.300">
    <property type="entry name" value="P-loop containing nucleotide triphosphate hydrolases"/>
    <property type="match status" value="1"/>
</dbReference>
<reference evidence="2 3" key="1">
    <citation type="submission" date="2024-08" db="EMBL/GenBank/DDBJ databases">
        <authorList>
            <person name="Arias E."/>
        </authorList>
    </citation>
    <scope>NUCLEOTIDE SEQUENCE [LARGE SCALE GENOMIC DNA]</scope>
    <source>
        <strain evidence="2 3">FAM 25317</strain>
    </source>
</reference>
<dbReference type="PANTHER" id="PTHR30153:SF2">
    <property type="entry name" value="REPLICATIVE DNA HELICASE"/>
    <property type="match status" value="1"/>
</dbReference>
<feature type="domain" description="SF4 helicase" evidence="1">
    <location>
        <begin position="150"/>
        <end position="420"/>
    </location>
</feature>
<dbReference type="EMBL" id="JBGQPK010000035">
    <property type="protein sequence ID" value="MFL2029695.1"/>
    <property type="molecule type" value="Genomic_DNA"/>
</dbReference>
<protein>
    <submittedName>
        <fullName evidence="2">DnaB-like helicase C-terminal domain-containing protein</fullName>
    </submittedName>
</protein>
<evidence type="ECO:0000313" key="2">
    <source>
        <dbReference type="EMBL" id="MFL2029695.1"/>
    </source>
</evidence>
<gene>
    <name evidence="2" type="ORF">ACEN34_08705</name>
</gene>
<dbReference type="InterPro" id="IPR007694">
    <property type="entry name" value="DNA_helicase_DnaB-like_C"/>
</dbReference>
<dbReference type="InterPro" id="IPR027417">
    <property type="entry name" value="P-loop_NTPase"/>
</dbReference>
<dbReference type="RefSeq" id="WP_125550116.1">
    <property type="nucleotide sequence ID" value="NZ_JBGQPK010000035.1"/>
</dbReference>
<dbReference type="SUPFAM" id="SSF52540">
    <property type="entry name" value="P-loop containing nucleoside triphosphate hydrolases"/>
    <property type="match status" value="1"/>
</dbReference>
<dbReference type="PROSITE" id="PS51199">
    <property type="entry name" value="SF4_HELICASE"/>
    <property type="match status" value="1"/>
</dbReference>
<accession>A0ABW8UHK4</accession>
<dbReference type="PANTHER" id="PTHR30153">
    <property type="entry name" value="REPLICATIVE DNA HELICASE DNAB"/>
    <property type="match status" value="1"/>
</dbReference>
<evidence type="ECO:0000313" key="3">
    <source>
        <dbReference type="Proteomes" id="UP001625389"/>
    </source>
</evidence>
<name>A0ABW8UHK4_9LACO</name>